<feature type="region of interest" description="Disordered" evidence="1">
    <location>
        <begin position="71"/>
        <end position="134"/>
    </location>
</feature>
<sequence length="134" mass="13267">MAIGTVAAETMPIGMIGFADAATMAPVGVYANPAATALATMPLATTMSVAATMAITATVVATVSTAAISTAAGATTSASAPSATTVAATTMRKGRRRSEEDVGAMGRGGRRDRGQNADYHIPGHSGHGSTLQSR</sequence>
<evidence type="ECO:0000313" key="3">
    <source>
        <dbReference type="Proteomes" id="UP000646365"/>
    </source>
</evidence>
<dbReference type="EMBL" id="BMJQ01000028">
    <property type="protein sequence ID" value="GGF48673.1"/>
    <property type="molecule type" value="Genomic_DNA"/>
</dbReference>
<accession>A0A8J2Z022</accession>
<dbReference type="Proteomes" id="UP000646365">
    <property type="component" value="Unassembled WGS sequence"/>
</dbReference>
<reference evidence="2" key="2">
    <citation type="submission" date="2020-09" db="EMBL/GenBank/DDBJ databases">
        <authorList>
            <person name="Sun Q."/>
            <person name="Zhou Y."/>
        </authorList>
    </citation>
    <scope>NUCLEOTIDE SEQUENCE</scope>
    <source>
        <strain evidence="2">CGMCC 1.15725</strain>
    </source>
</reference>
<reference evidence="2" key="1">
    <citation type="journal article" date="2014" name="Int. J. Syst. Evol. Microbiol.">
        <title>Complete genome sequence of Corynebacterium casei LMG S-19264T (=DSM 44701T), isolated from a smear-ripened cheese.</title>
        <authorList>
            <consortium name="US DOE Joint Genome Institute (JGI-PGF)"/>
            <person name="Walter F."/>
            <person name="Albersmeier A."/>
            <person name="Kalinowski J."/>
            <person name="Ruckert C."/>
        </authorList>
    </citation>
    <scope>NUCLEOTIDE SEQUENCE</scope>
    <source>
        <strain evidence="2">CGMCC 1.15725</strain>
    </source>
</reference>
<evidence type="ECO:0000313" key="2">
    <source>
        <dbReference type="EMBL" id="GGF48673.1"/>
    </source>
</evidence>
<name>A0A8J2Z022_9PROT</name>
<dbReference type="AlphaFoldDB" id="A0A8J2Z022"/>
<protein>
    <submittedName>
        <fullName evidence="2">Uncharacterized protein</fullName>
    </submittedName>
</protein>
<comment type="caution">
    <text evidence="2">The sequence shown here is derived from an EMBL/GenBank/DDBJ whole genome shotgun (WGS) entry which is preliminary data.</text>
</comment>
<gene>
    <name evidence="2" type="ORF">GCM10011611_63840</name>
</gene>
<feature type="compositionally biased region" description="Low complexity" evidence="1">
    <location>
        <begin position="71"/>
        <end position="90"/>
    </location>
</feature>
<evidence type="ECO:0000256" key="1">
    <source>
        <dbReference type="SAM" id="MobiDB-lite"/>
    </source>
</evidence>
<dbReference type="RefSeq" id="WP_189052262.1">
    <property type="nucleotide sequence ID" value="NZ_BMJQ01000028.1"/>
</dbReference>
<organism evidence="2 3">
    <name type="scientific">Aliidongia dinghuensis</name>
    <dbReference type="NCBI Taxonomy" id="1867774"/>
    <lineage>
        <taxon>Bacteria</taxon>
        <taxon>Pseudomonadati</taxon>
        <taxon>Pseudomonadota</taxon>
        <taxon>Alphaproteobacteria</taxon>
        <taxon>Rhodospirillales</taxon>
        <taxon>Dongiaceae</taxon>
        <taxon>Aliidongia</taxon>
    </lineage>
</organism>
<proteinExistence type="predicted"/>
<keyword evidence="3" id="KW-1185">Reference proteome</keyword>